<proteinExistence type="predicted"/>
<gene>
    <name evidence="3" type="ORF">SAMN06297358_1181</name>
</gene>
<dbReference type="PROSITE" id="PS50966">
    <property type="entry name" value="ZF_SWIM"/>
    <property type="match status" value="1"/>
</dbReference>
<name>A0A285ZUM3_9SPHI</name>
<keyword evidence="1" id="KW-0863">Zinc-finger</keyword>
<evidence type="ECO:0000313" key="3">
    <source>
        <dbReference type="EMBL" id="SOD13354.1"/>
    </source>
</evidence>
<feature type="domain" description="SWIM-type" evidence="2">
    <location>
        <begin position="502"/>
        <end position="543"/>
    </location>
</feature>
<dbReference type="Proteomes" id="UP000219281">
    <property type="component" value="Unassembled WGS sequence"/>
</dbReference>
<keyword evidence="1" id="KW-0862">Zinc</keyword>
<evidence type="ECO:0000259" key="2">
    <source>
        <dbReference type="PROSITE" id="PS50966"/>
    </source>
</evidence>
<accession>A0A285ZUM3</accession>
<dbReference type="AlphaFoldDB" id="A0A285ZUM3"/>
<protein>
    <submittedName>
        <fullName evidence="3">SWIM zinc finger</fullName>
    </submittedName>
</protein>
<dbReference type="GO" id="GO:0008270">
    <property type="term" value="F:zinc ion binding"/>
    <property type="evidence" value="ECO:0007669"/>
    <property type="project" value="UniProtKB-KW"/>
</dbReference>
<evidence type="ECO:0000256" key="1">
    <source>
        <dbReference type="PROSITE-ProRule" id="PRU00325"/>
    </source>
</evidence>
<dbReference type="EMBL" id="OCMT01000001">
    <property type="protein sequence ID" value="SOD13354.1"/>
    <property type="molecule type" value="Genomic_DNA"/>
</dbReference>
<organism evidence="3 4">
    <name type="scientific">Pedobacter xixiisoli</name>
    <dbReference type="NCBI Taxonomy" id="1476464"/>
    <lineage>
        <taxon>Bacteria</taxon>
        <taxon>Pseudomonadati</taxon>
        <taxon>Bacteroidota</taxon>
        <taxon>Sphingobacteriia</taxon>
        <taxon>Sphingobacteriales</taxon>
        <taxon>Sphingobacteriaceae</taxon>
        <taxon>Pedobacter</taxon>
    </lineage>
</organism>
<dbReference type="InterPro" id="IPR007527">
    <property type="entry name" value="Znf_SWIM"/>
</dbReference>
<keyword evidence="1" id="KW-0479">Metal-binding</keyword>
<keyword evidence="4" id="KW-1185">Reference proteome</keyword>
<dbReference type="RefSeq" id="WP_097129703.1">
    <property type="nucleotide sequence ID" value="NZ_OCMT01000001.1"/>
</dbReference>
<sequence>MLFNYKYSGDTSISNDANETAMNFAPDALREPTFFVGKLNKKIAFREAISALHDVVVSDLRYQPKDKTEYKAWAEEQEKLWLGEYMANFQIDQVRNRIDEIRKDLKSIYQEKDRVLGPFNRAKSKYFDYLYKNDRDAWIVLDPVITIHPDELFFECFSQDESSYGKLSCNYNVFTEISDFKCGTTNIDYSAELYGEFQKIRGYKDTSFKIDPSGFETKTTNEEVYKEVKIDLPDSWVRGFLQVSAAMTLPATTFELHPMDVFSLCQYLRRFKETNGPRALRFILEPDKPVRLVVEPWYETLTFHRSIYTGSEEKTIRIWGRRRLMILERLIPITKSFKVVLLGSGLPSFFMADLGDMTFTLGLSGWTNNDWSRAGNFDLMAPRGHVDLLTKQQVFNTLKETWFATTDEIANKSGLSSAVVSSALTAFTQAGRVIYDLKNGVYRVRELNQEPLDFAALRFGSEQEKLANDFIVQDQVKIVTRIANDVLEIKGKVKTKNETLSTLALIDKDQRLIDGACECSFFQSNKLKKGPCEHILATRMMLQNNKISVAAN</sequence>
<dbReference type="OrthoDB" id="7821105at2"/>
<evidence type="ECO:0000313" key="4">
    <source>
        <dbReference type="Proteomes" id="UP000219281"/>
    </source>
</evidence>
<reference evidence="4" key="1">
    <citation type="submission" date="2017-09" db="EMBL/GenBank/DDBJ databases">
        <authorList>
            <person name="Varghese N."/>
            <person name="Submissions S."/>
        </authorList>
    </citation>
    <scope>NUCLEOTIDE SEQUENCE [LARGE SCALE GENOMIC DNA]</scope>
    <source>
        <strain evidence="4">CGMCC 1.12803</strain>
    </source>
</reference>